<feature type="chain" id="PRO_5045594914" evidence="2">
    <location>
        <begin position="24"/>
        <end position="127"/>
    </location>
</feature>
<keyword evidence="2" id="KW-0732">Signal</keyword>
<sequence>MASRLHSAACFVLAAHCLYVASARRSLTALASGISLYPNAGASTPEENLAYVARDAGTTNANADTAPGAVVPGRGQGVSVATTRTQIQSEAQDAIATPDAGADSPDQSNTDMSNSDPGGTGVIARLN</sequence>
<comment type="caution">
    <text evidence="3">The sequence shown here is derived from an EMBL/GenBank/DDBJ whole genome shotgun (WGS) entry which is preliminary data.</text>
</comment>
<feature type="signal peptide" evidence="2">
    <location>
        <begin position="1"/>
        <end position="23"/>
    </location>
</feature>
<dbReference type="EMBL" id="JALJOT010000003">
    <property type="protein sequence ID" value="KAK9916927.1"/>
    <property type="molecule type" value="Genomic_DNA"/>
</dbReference>
<organism evidence="3 4">
    <name type="scientific">Coccomyxa subellipsoidea</name>
    <dbReference type="NCBI Taxonomy" id="248742"/>
    <lineage>
        <taxon>Eukaryota</taxon>
        <taxon>Viridiplantae</taxon>
        <taxon>Chlorophyta</taxon>
        <taxon>core chlorophytes</taxon>
        <taxon>Trebouxiophyceae</taxon>
        <taxon>Trebouxiophyceae incertae sedis</taxon>
        <taxon>Coccomyxaceae</taxon>
        <taxon>Coccomyxa</taxon>
    </lineage>
</organism>
<gene>
    <name evidence="3" type="ORF">WJX75_008907</name>
</gene>
<protein>
    <submittedName>
        <fullName evidence="3">Uncharacterized protein</fullName>
    </submittedName>
</protein>
<reference evidence="3 4" key="1">
    <citation type="journal article" date="2024" name="Nat. Commun.">
        <title>Phylogenomics reveals the evolutionary origins of lichenization in chlorophyte algae.</title>
        <authorList>
            <person name="Puginier C."/>
            <person name="Libourel C."/>
            <person name="Otte J."/>
            <person name="Skaloud P."/>
            <person name="Haon M."/>
            <person name="Grisel S."/>
            <person name="Petersen M."/>
            <person name="Berrin J.G."/>
            <person name="Delaux P.M."/>
            <person name="Dal Grande F."/>
            <person name="Keller J."/>
        </authorList>
    </citation>
    <scope>NUCLEOTIDE SEQUENCE [LARGE SCALE GENOMIC DNA]</scope>
    <source>
        <strain evidence="3 4">SAG 216-7</strain>
    </source>
</reference>
<evidence type="ECO:0000256" key="2">
    <source>
        <dbReference type="SAM" id="SignalP"/>
    </source>
</evidence>
<accession>A0ABR2YYH3</accession>
<name>A0ABR2YYH3_9CHLO</name>
<feature type="region of interest" description="Disordered" evidence="1">
    <location>
        <begin position="62"/>
        <end position="127"/>
    </location>
</feature>
<keyword evidence="4" id="KW-1185">Reference proteome</keyword>
<proteinExistence type="predicted"/>
<feature type="compositionally biased region" description="Polar residues" evidence="1">
    <location>
        <begin position="79"/>
        <end position="91"/>
    </location>
</feature>
<evidence type="ECO:0000313" key="4">
    <source>
        <dbReference type="Proteomes" id="UP001491310"/>
    </source>
</evidence>
<evidence type="ECO:0000256" key="1">
    <source>
        <dbReference type="SAM" id="MobiDB-lite"/>
    </source>
</evidence>
<evidence type="ECO:0000313" key="3">
    <source>
        <dbReference type="EMBL" id="KAK9916927.1"/>
    </source>
</evidence>
<feature type="compositionally biased region" description="Polar residues" evidence="1">
    <location>
        <begin position="105"/>
        <end position="117"/>
    </location>
</feature>
<dbReference type="Proteomes" id="UP001491310">
    <property type="component" value="Unassembled WGS sequence"/>
</dbReference>